<dbReference type="InterPro" id="IPR028352">
    <property type="entry name" value="Surface_antig_SAG1"/>
</dbReference>
<dbReference type="EMBL" id="AEYH02002743">
    <property type="protein sequence ID" value="KFG35301.1"/>
    <property type="molecule type" value="Genomic_DNA"/>
</dbReference>
<protein>
    <submittedName>
        <fullName evidence="2">SAG-related sequence SRS19B</fullName>
    </submittedName>
</protein>
<comment type="caution">
    <text evidence="2">The sequence shown here is derived from an EMBL/GenBank/DDBJ whole genome shotgun (WGS) entry which is preliminary data.</text>
</comment>
<dbReference type="GO" id="GO:0016020">
    <property type="term" value="C:membrane"/>
    <property type="evidence" value="ECO:0007669"/>
    <property type="project" value="InterPro"/>
</dbReference>
<dbReference type="Proteomes" id="UP000028838">
    <property type="component" value="Unassembled WGS sequence"/>
</dbReference>
<evidence type="ECO:0000313" key="2">
    <source>
        <dbReference type="EMBL" id="KFG35301.1"/>
    </source>
</evidence>
<feature type="domain" description="SRS" evidence="1">
    <location>
        <begin position="231"/>
        <end position="365"/>
    </location>
</feature>
<sequence>MAKTQKLRRLGGGFRAKASKLMAACMGGFVLLSSGQTVAEQLGEGIMIRQLEEAHAQGTMSGPHFAGNIATCTLQGAETVAGVQPTATALTLSKDNLGVELHCAGTKNIAVPEGLQSVCRPNATSAALKNQDAATKCQFGNATSSEGEEVKLQTLLGAGEHLKWHKKTESKTAENGQKWTLNLVTSDLPLQDTPFFVGCKKSDSIAAASTATDSCKVPVHVEARPSAVALNVATCAYGQKSNEQALEVEVTAEKNFVTVECGSVGATMKGITTTEYCAPEEANLDTCKAKKYIDVLPMFDESWVKQNDAKSSLTLTIPENGFPAEDQKLRLVCVPKKAAENPSRSNAADKTFGEATTNCNVFVTVKAANSAASATSTLQVMAVASGVVGAAGLLAGSL</sequence>
<dbReference type="OrthoDB" id="330519at2759"/>
<evidence type="ECO:0000313" key="3">
    <source>
        <dbReference type="Proteomes" id="UP000028838"/>
    </source>
</evidence>
<reference evidence="2 3" key="1">
    <citation type="submission" date="2014-07" db="EMBL/GenBank/DDBJ databases">
        <authorList>
            <person name="Sibley D."/>
            <person name="Venepally P."/>
            <person name="Karamycheva S."/>
            <person name="Hadjithomas M."/>
            <person name="Khan A."/>
            <person name="Brunk B."/>
            <person name="Roos D."/>
            <person name="Caler E."/>
            <person name="Lorenzi H."/>
        </authorList>
    </citation>
    <scope>NUCLEOTIDE SEQUENCE [LARGE SCALE GENOMIC DNA]</scope>
    <source>
        <strain evidence="2 3">FOU</strain>
    </source>
</reference>
<dbReference type="InterPro" id="IPR007226">
    <property type="entry name" value="SRS_dom"/>
</dbReference>
<dbReference type="VEuPathDB" id="ToxoDB:TGFOU_301150"/>
<dbReference type="AlphaFoldDB" id="A0A086JT33"/>
<proteinExistence type="predicted"/>
<dbReference type="SUPFAM" id="SSF74877">
    <property type="entry name" value="Major surface antigen p30, SAG1"/>
    <property type="match status" value="2"/>
</dbReference>
<dbReference type="Gene3D" id="2.60.40.1320">
    <property type="entry name" value="SRS domain"/>
    <property type="match status" value="2"/>
</dbReference>
<feature type="domain" description="SRS" evidence="1">
    <location>
        <begin position="68"/>
        <end position="221"/>
    </location>
</feature>
<dbReference type="InterPro" id="IPR036755">
    <property type="entry name" value="SRS_dom_sf"/>
</dbReference>
<accession>A0A086JT33</accession>
<organism evidence="2 3">
    <name type="scientific">Toxoplasma gondii FOU</name>
    <dbReference type="NCBI Taxonomy" id="943167"/>
    <lineage>
        <taxon>Eukaryota</taxon>
        <taxon>Sar</taxon>
        <taxon>Alveolata</taxon>
        <taxon>Apicomplexa</taxon>
        <taxon>Conoidasida</taxon>
        <taxon>Coccidia</taxon>
        <taxon>Eucoccidiorida</taxon>
        <taxon>Eimeriorina</taxon>
        <taxon>Sarcocystidae</taxon>
        <taxon>Toxoplasma</taxon>
    </lineage>
</organism>
<name>A0A086JT33_TOXGO</name>
<dbReference type="Pfam" id="PF04092">
    <property type="entry name" value="SAG"/>
    <property type="match status" value="2"/>
</dbReference>
<dbReference type="PRINTS" id="PR01801">
    <property type="entry name" value="SURFCEANTIGN"/>
</dbReference>
<evidence type="ECO:0000259" key="1">
    <source>
        <dbReference type="Pfam" id="PF04092"/>
    </source>
</evidence>
<gene>
    <name evidence="2" type="ORF">TGFOU_301150</name>
</gene>